<reference evidence="1 2" key="1">
    <citation type="journal article" date="2023" name="Int. J. Mol. Sci.">
        <title>De Novo Assembly and Annotation of 11 Diverse Shrub Willow (Salix) Genomes Reveals Novel Gene Organization in Sex-Linked Regions.</title>
        <authorList>
            <person name="Hyden B."/>
            <person name="Feng K."/>
            <person name="Yates T.B."/>
            <person name="Jawdy S."/>
            <person name="Cereghino C."/>
            <person name="Smart L.B."/>
            <person name="Muchero W."/>
        </authorList>
    </citation>
    <scope>NUCLEOTIDE SEQUENCE [LARGE SCALE GENOMIC DNA]</scope>
    <source>
        <tissue evidence="1">Shoot tip</tissue>
    </source>
</reference>
<sequence>MHRILSSSEWISRIAVPMVPSKFQPDNTTSYFSRCSWASQLKNYEYFNQKNCTSRWALELLFSGERKPHAPTTSSIMLD</sequence>
<dbReference type="AlphaFoldDB" id="A0AAD6PJX2"/>
<accession>A0AAD6PJX2</accession>
<gene>
    <name evidence="1" type="ORF">OIU84_019128</name>
</gene>
<comment type="caution">
    <text evidence="1">The sequence shown here is derived from an EMBL/GenBank/DDBJ whole genome shotgun (WGS) entry which is preliminary data.</text>
</comment>
<organism evidence="1 2">
    <name type="scientific">Salix udensis</name>
    <dbReference type="NCBI Taxonomy" id="889485"/>
    <lineage>
        <taxon>Eukaryota</taxon>
        <taxon>Viridiplantae</taxon>
        <taxon>Streptophyta</taxon>
        <taxon>Embryophyta</taxon>
        <taxon>Tracheophyta</taxon>
        <taxon>Spermatophyta</taxon>
        <taxon>Magnoliopsida</taxon>
        <taxon>eudicotyledons</taxon>
        <taxon>Gunneridae</taxon>
        <taxon>Pentapetalae</taxon>
        <taxon>rosids</taxon>
        <taxon>fabids</taxon>
        <taxon>Malpighiales</taxon>
        <taxon>Salicaceae</taxon>
        <taxon>Saliceae</taxon>
        <taxon>Salix</taxon>
    </lineage>
</organism>
<protein>
    <submittedName>
        <fullName evidence="1">Uncharacterized protein</fullName>
    </submittedName>
</protein>
<proteinExistence type="predicted"/>
<dbReference type="Proteomes" id="UP001162972">
    <property type="component" value="Chromosome 10"/>
</dbReference>
<name>A0AAD6PJX2_9ROSI</name>
<dbReference type="EMBL" id="JAPFFJ010000003">
    <property type="protein sequence ID" value="KAJ6431785.1"/>
    <property type="molecule type" value="Genomic_DNA"/>
</dbReference>
<evidence type="ECO:0000313" key="1">
    <source>
        <dbReference type="EMBL" id="KAJ6431785.1"/>
    </source>
</evidence>
<keyword evidence="2" id="KW-1185">Reference proteome</keyword>
<evidence type="ECO:0000313" key="2">
    <source>
        <dbReference type="Proteomes" id="UP001162972"/>
    </source>
</evidence>